<evidence type="ECO:0000313" key="3">
    <source>
        <dbReference type="EMBL" id="AIE83849.1"/>
    </source>
</evidence>
<evidence type="ECO:0000256" key="1">
    <source>
        <dbReference type="SAM" id="Phobius"/>
    </source>
</evidence>
<dbReference type="Gene3D" id="3.10.620.30">
    <property type="match status" value="1"/>
</dbReference>
<feature type="transmembrane region" description="Helical" evidence="1">
    <location>
        <begin position="35"/>
        <end position="58"/>
    </location>
</feature>
<evidence type="ECO:0000259" key="2">
    <source>
        <dbReference type="SMART" id="SM00460"/>
    </source>
</evidence>
<dbReference type="Proteomes" id="UP000027982">
    <property type="component" value="Chromosome"/>
</dbReference>
<dbReference type="PANTHER" id="PTHR42736">
    <property type="entry name" value="PROTEIN-GLUTAMINE GAMMA-GLUTAMYLTRANSFERASE"/>
    <property type="match status" value="1"/>
</dbReference>
<feature type="domain" description="Transglutaminase-like" evidence="2">
    <location>
        <begin position="482"/>
        <end position="554"/>
    </location>
</feature>
<dbReference type="SMART" id="SM00460">
    <property type="entry name" value="TGc"/>
    <property type="match status" value="1"/>
</dbReference>
<dbReference type="OrthoDB" id="9804872at2"/>
<dbReference type="SUPFAM" id="SSF54001">
    <property type="entry name" value="Cysteine proteinases"/>
    <property type="match status" value="1"/>
</dbReference>
<feature type="transmembrane region" description="Helical" evidence="1">
    <location>
        <begin position="70"/>
        <end position="86"/>
    </location>
</feature>
<protein>
    <submittedName>
        <fullName evidence="3">Transglutaminase domain-containing protein</fullName>
    </submittedName>
</protein>
<feature type="transmembrane region" description="Helical" evidence="1">
    <location>
        <begin position="577"/>
        <end position="599"/>
    </location>
</feature>
<feature type="transmembrane region" description="Helical" evidence="1">
    <location>
        <begin position="12"/>
        <end position="29"/>
    </location>
</feature>
<dbReference type="InterPro" id="IPR002931">
    <property type="entry name" value="Transglutaminase-like"/>
</dbReference>
<organism evidence="3 4">
    <name type="scientific">Fimbriimonas ginsengisoli Gsoil 348</name>
    <dbReference type="NCBI Taxonomy" id="661478"/>
    <lineage>
        <taxon>Bacteria</taxon>
        <taxon>Bacillati</taxon>
        <taxon>Armatimonadota</taxon>
        <taxon>Fimbriimonadia</taxon>
        <taxon>Fimbriimonadales</taxon>
        <taxon>Fimbriimonadaceae</taxon>
        <taxon>Fimbriimonas</taxon>
    </lineage>
</organism>
<accession>A0A068NQG3</accession>
<dbReference type="EMBL" id="CP007139">
    <property type="protein sequence ID" value="AIE83849.1"/>
    <property type="molecule type" value="Genomic_DNA"/>
</dbReference>
<dbReference type="AlphaFoldDB" id="A0A068NQG3"/>
<feature type="transmembrane region" description="Helical" evidence="1">
    <location>
        <begin position="148"/>
        <end position="164"/>
    </location>
</feature>
<gene>
    <name evidence="3" type="ORF">OP10G_0481</name>
</gene>
<dbReference type="STRING" id="661478.OP10G_0481"/>
<feature type="transmembrane region" description="Helical" evidence="1">
    <location>
        <begin position="211"/>
        <end position="236"/>
    </location>
</feature>
<sequence>MTRTGERDLSRIGAIDYILMTLGSCLAGYSGGMSAGLPTVGIFVAVGIIIGAVVSYAVRVSLIRSPVIKLDGWLYTCCVLSAFAFGNRLQGLMPEGGFPIDVAAAGWLSWMLILGSFFTWQDTTLLFQAIPSIAMFGLAGVYDTFRGVTFAFFGFLLCLATLFARAHRRSMLRQAADSGYFTRGLAPGTPTPSVETTPGLALKMEQGPWRWIAGPGWALASAFAVVLISLLGAPVIKESMKASGLSGFVKVQVPRSLQQKAIPPAAASAMTENPGGSVSIAQGQNNLTSDPIFEAKMDTNRYLRMATYDLYLLHRWDNNFHATQFEKTDDVNAESLGQMRVNVKPIDFEIRLRRPVLKSVPVPGFVMGWKGAPPVMDGPDGRSVITGMPENQTFKGRSQVIDDSARPPTEAVHDLPHVFQQTIAGSEGLSERTKELVRQVTAGAKNDYERAEAIRRAVADRIVYNIDADAVPSDKDPVDYVLFEKNEGYCDVYATCMTMLARAAGIPARYVIGYLPEAANVDAAGNYVVLDSDLHAWSELFFKDYGWVIFDATDGARAVPGHERGKANKAPPLLERAWVRAALDITMAVLALGGLALILRSMGMRQRSRTPRKDLEREYVHFTRLLERTGRTRREMSRTPDEFLALVRPRLGTAADAAAEINRRFVRLMFSPVGATEEDVVRMRADLRNLGQMLRNVPPPPKERTRRP</sequence>
<name>A0A068NQG3_FIMGI</name>
<feature type="transmembrane region" description="Helical" evidence="1">
    <location>
        <begin position="125"/>
        <end position="142"/>
    </location>
</feature>
<proteinExistence type="predicted"/>
<keyword evidence="1" id="KW-0472">Membrane</keyword>
<keyword evidence="1" id="KW-0812">Transmembrane</keyword>
<dbReference type="eggNOG" id="COG1305">
    <property type="taxonomic scope" value="Bacteria"/>
</dbReference>
<reference evidence="3 4" key="1">
    <citation type="journal article" date="2014" name="PLoS ONE">
        <title>The first complete genome sequence of the class fimbriimonadia in the phylum armatimonadetes.</title>
        <authorList>
            <person name="Hu Z.Y."/>
            <person name="Wang Y.Z."/>
            <person name="Im W.T."/>
            <person name="Wang S.Y."/>
            <person name="Zhao G.P."/>
            <person name="Zheng H.J."/>
            <person name="Quan Z.X."/>
        </authorList>
    </citation>
    <scope>NUCLEOTIDE SEQUENCE [LARGE SCALE GENOMIC DNA]</scope>
    <source>
        <strain evidence="3">Gsoil 348</strain>
    </source>
</reference>
<dbReference type="InterPro" id="IPR025403">
    <property type="entry name" value="TgpA-like_C"/>
</dbReference>
<dbReference type="Pfam" id="PF13559">
    <property type="entry name" value="DUF4129"/>
    <property type="match status" value="1"/>
</dbReference>
<dbReference type="InterPro" id="IPR052901">
    <property type="entry name" value="Bact_TGase-like"/>
</dbReference>
<keyword evidence="4" id="KW-1185">Reference proteome</keyword>
<feature type="transmembrane region" description="Helical" evidence="1">
    <location>
        <begin position="98"/>
        <end position="118"/>
    </location>
</feature>
<dbReference type="PANTHER" id="PTHR42736:SF1">
    <property type="entry name" value="PROTEIN-GLUTAMINE GAMMA-GLUTAMYLTRANSFERASE"/>
    <property type="match status" value="1"/>
</dbReference>
<dbReference type="KEGG" id="fgi:OP10G_0481"/>
<dbReference type="HOGENOM" id="CLU_389687_0_0_0"/>
<keyword evidence="1" id="KW-1133">Transmembrane helix</keyword>
<dbReference type="Pfam" id="PF01841">
    <property type="entry name" value="Transglut_core"/>
    <property type="match status" value="1"/>
</dbReference>
<dbReference type="InterPro" id="IPR038765">
    <property type="entry name" value="Papain-like_cys_pep_sf"/>
</dbReference>
<evidence type="ECO:0000313" key="4">
    <source>
        <dbReference type="Proteomes" id="UP000027982"/>
    </source>
</evidence>